<dbReference type="PROSITE" id="PS51340">
    <property type="entry name" value="MOSC"/>
    <property type="match status" value="1"/>
</dbReference>
<dbReference type="Pfam" id="PF03473">
    <property type="entry name" value="MOSC"/>
    <property type="match status" value="1"/>
</dbReference>
<dbReference type="Proteomes" id="UP000285575">
    <property type="component" value="Unassembled WGS sequence"/>
</dbReference>
<gene>
    <name evidence="2" type="ORF">EOE66_05855</name>
</gene>
<dbReference type="SUPFAM" id="SSF50800">
    <property type="entry name" value="PK beta-barrel domain-like"/>
    <property type="match status" value="1"/>
</dbReference>
<name>A0A437RKG4_9BURK</name>
<protein>
    <submittedName>
        <fullName evidence="2">MOSC domain-containing protein</fullName>
    </submittedName>
</protein>
<dbReference type="GO" id="GO:0003824">
    <property type="term" value="F:catalytic activity"/>
    <property type="evidence" value="ECO:0007669"/>
    <property type="project" value="InterPro"/>
</dbReference>
<evidence type="ECO:0000313" key="3">
    <source>
        <dbReference type="Proteomes" id="UP000285575"/>
    </source>
</evidence>
<keyword evidence="3" id="KW-1185">Reference proteome</keyword>
<organism evidence="2 3">
    <name type="scientific">Rubrivivax rivuli</name>
    <dbReference type="NCBI Taxonomy" id="1862385"/>
    <lineage>
        <taxon>Bacteria</taxon>
        <taxon>Pseudomonadati</taxon>
        <taxon>Pseudomonadota</taxon>
        <taxon>Betaproteobacteria</taxon>
        <taxon>Burkholderiales</taxon>
        <taxon>Sphaerotilaceae</taxon>
        <taxon>Rubrivivax</taxon>
    </lineage>
</organism>
<proteinExistence type="predicted"/>
<dbReference type="OrthoDB" id="1550913at2"/>
<dbReference type="Gene3D" id="2.40.33.20">
    <property type="entry name" value="PK beta-barrel domain-like"/>
    <property type="match status" value="1"/>
</dbReference>
<dbReference type="PANTHER" id="PTHR36930:SF1">
    <property type="entry name" value="MOSC DOMAIN-CONTAINING PROTEIN"/>
    <property type="match status" value="1"/>
</dbReference>
<dbReference type="PANTHER" id="PTHR36930">
    <property type="entry name" value="METAL-SULFUR CLUSTER BIOSYNTHESIS PROTEINS YUAD-RELATED"/>
    <property type="match status" value="1"/>
</dbReference>
<dbReference type="InterPro" id="IPR052716">
    <property type="entry name" value="MOSC_domain"/>
</dbReference>
<dbReference type="InterPro" id="IPR005302">
    <property type="entry name" value="MoCF_Sase_C"/>
</dbReference>
<dbReference type="GO" id="GO:0030151">
    <property type="term" value="F:molybdenum ion binding"/>
    <property type="evidence" value="ECO:0007669"/>
    <property type="project" value="InterPro"/>
</dbReference>
<evidence type="ECO:0000313" key="2">
    <source>
        <dbReference type="EMBL" id="RVU47276.1"/>
    </source>
</evidence>
<dbReference type="AlphaFoldDB" id="A0A437RKG4"/>
<comment type="caution">
    <text evidence="2">The sequence shown here is derived from an EMBL/GenBank/DDBJ whole genome shotgun (WGS) entry which is preliminary data.</text>
</comment>
<sequence>MPFDAAPPTDLRALTRQWPLTGQLQTIVLRPGRGLPAVEADTAFAVAGRGLQGDRTGDKARSSPLGGKRQVTLLQAEHLPLIAAFAGRALAPATLLRRNLVVSGLNLLAARSPFADQPVHLHLGDEVVLELTGPCDPCSKMEVLLGPGGYNAMRGHGGLTARVLRGGHLRVGDAVWAAVAVDAPSSTALAAD</sequence>
<dbReference type="InterPro" id="IPR011037">
    <property type="entry name" value="Pyrv_Knase-like_insert_dom_sf"/>
</dbReference>
<reference evidence="2 3" key="1">
    <citation type="submission" date="2019-01" db="EMBL/GenBank/DDBJ databases">
        <authorList>
            <person name="Chen W.-M."/>
        </authorList>
    </citation>
    <scope>NUCLEOTIDE SEQUENCE [LARGE SCALE GENOMIC DNA]</scope>
    <source>
        <strain evidence="2 3">KYPY4</strain>
    </source>
</reference>
<dbReference type="GO" id="GO:0030170">
    <property type="term" value="F:pyridoxal phosphate binding"/>
    <property type="evidence" value="ECO:0007669"/>
    <property type="project" value="InterPro"/>
</dbReference>
<dbReference type="RefSeq" id="WP_128227740.1">
    <property type="nucleotide sequence ID" value="NZ_SACR01000002.1"/>
</dbReference>
<dbReference type="EMBL" id="SACR01000002">
    <property type="protein sequence ID" value="RVU47276.1"/>
    <property type="molecule type" value="Genomic_DNA"/>
</dbReference>
<evidence type="ECO:0000259" key="1">
    <source>
        <dbReference type="PROSITE" id="PS51340"/>
    </source>
</evidence>
<accession>A0A437RKG4</accession>
<feature type="domain" description="MOSC" evidence="1">
    <location>
        <begin position="38"/>
        <end position="178"/>
    </location>
</feature>